<dbReference type="PROSITE" id="PS51066">
    <property type="entry name" value="ZF_FPG_2"/>
    <property type="match status" value="1"/>
</dbReference>
<name>A0A099I285_CLOIN</name>
<evidence type="ECO:0000256" key="10">
    <source>
        <dbReference type="ARBA" id="ARBA00023239"/>
    </source>
</evidence>
<dbReference type="GO" id="GO:0034039">
    <property type="term" value="F:8-oxo-7,8-dihydroguanine DNA N-glycosylase activity"/>
    <property type="evidence" value="ECO:0007669"/>
    <property type="project" value="TreeGrafter"/>
</dbReference>
<dbReference type="InterPro" id="IPR035937">
    <property type="entry name" value="FPG_N"/>
</dbReference>
<dbReference type="SUPFAM" id="SSF57716">
    <property type="entry name" value="Glucocorticoid receptor-like (DNA-binding domain)"/>
    <property type="match status" value="1"/>
</dbReference>
<sequence length="273" mass="31078">MIELPEARTIAADLRKEVLGKTIQSVSGNFTDHKFTFYYGNPDTYHDRLKNKAVTAVVERSFYVELEIEDEVLTFRDGANIRWFAKPQQFKKSKLLLMFTDGSCLHVTTSMYAAIHVFPKTEGAQDAYYEAELKSCSLLDECFTYDNFLSKLHHETEKLSVKAFLATKQRFIGIGNGVCQDILFYAGLHPKRKMNTLTKDEVNTLFFSMKQTLQQMVLAGGRDSEKNIYGEKGGYHCVMSAGHYKDGCPKCGGRIQKEQYLGGSIYYCPHCQK</sequence>
<dbReference type="PANTHER" id="PTHR22993:SF9">
    <property type="entry name" value="FORMAMIDOPYRIMIDINE-DNA GLYCOSYLASE"/>
    <property type="match status" value="1"/>
</dbReference>
<feature type="domain" description="Formamidopyrimidine-DNA glycosylase catalytic" evidence="15">
    <location>
        <begin position="2"/>
        <end position="135"/>
    </location>
</feature>
<dbReference type="PROSITE" id="PS51068">
    <property type="entry name" value="FPG_CAT"/>
    <property type="match status" value="1"/>
</dbReference>
<evidence type="ECO:0000313" key="17">
    <source>
        <dbReference type="Proteomes" id="UP000030008"/>
    </source>
</evidence>
<evidence type="ECO:0000256" key="9">
    <source>
        <dbReference type="ARBA" id="ARBA00023204"/>
    </source>
</evidence>
<evidence type="ECO:0000256" key="6">
    <source>
        <dbReference type="ARBA" id="ARBA00022801"/>
    </source>
</evidence>
<proteinExistence type="inferred from homology"/>
<evidence type="ECO:0000256" key="12">
    <source>
        <dbReference type="ARBA" id="ARBA00023295"/>
    </source>
</evidence>
<keyword evidence="7" id="KW-0862">Zinc</keyword>
<keyword evidence="8" id="KW-0238">DNA-binding</keyword>
<dbReference type="Gene3D" id="1.10.8.50">
    <property type="match status" value="1"/>
</dbReference>
<dbReference type="GO" id="GO:0006284">
    <property type="term" value="P:base-excision repair"/>
    <property type="evidence" value="ECO:0007669"/>
    <property type="project" value="InterPro"/>
</dbReference>
<keyword evidence="5 13" id="KW-0863">Zinc-finger</keyword>
<dbReference type="RefSeq" id="WP_044906867.1">
    <property type="nucleotide sequence ID" value="NZ_JQIF01000085.1"/>
</dbReference>
<dbReference type="SMART" id="SM01232">
    <property type="entry name" value="H2TH"/>
    <property type="match status" value="1"/>
</dbReference>
<dbReference type="Gene3D" id="3.20.190.10">
    <property type="entry name" value="MutM-like, N-terminal"/>
    <property type="match status" value="1"/>
</dbReference>
<reference evidence="16 17" key="1">
    <citation type="submission" date="2014-08" db="EMBL/GenBank/DDBJ databases">
        <title>Clostridium innocuum, an unnegligible vancomycin-resistant pathogen causing extra-intestinal infections.</title>
        <authorList>
            <person name="Feng Y."/>
            <person name="Chiu C.-H."/>
        </authorList>
    </citation>
    <scope>NUCLEOTIDE SEQUENCE [LARGE SCALE GENOMIC DNA]</scope>
    <source>
        <strain evidence="16 17">AN88</strain>
    </source>
</reference>
<comment type="catalytic activity">
    <reaction evidence="1">
        <text>Hydrolysis of DNA containing ring-opened 7-methylguanine residues, releasing 2,6-diamino-4-hydroxy-5-(N-methyl)formamidopyrimidine.</text>
        <dbReference type="EC" id="3.2.2.23"/>
    </reaction>
</comment>
<dbReference type="GO" id="GO:0016829">
    <property type="term" value="F:lyase activity"/>
    <property type="evidence" value="ECO:0007669"/>
    <property type="project" value="UniProtKB-KW"/>
</dbReference>
<keyword evidence="11" id="KW-0511">Multifunctional enzyme</keyword>
<dbReference type="InterPro" id="IPR012319">
    <property type="entry name" value="FPG_cat"/>
</dbReference>
<dbReference type="Pfam" id="PF06831">
    <property type="entry name" value="H2TH"/>
    <property type="match status" value="1"/>
</dbReference>
<keyword evidence="9" id="KW-0234">DNA repair</keyword>
<evidence type="ECO:0000256" key="5">
    <source>
        <dbReference type="ARBA" id="ARBA00022771"/>
    </source>
</evidence>
<dbReference type="InterPro" id="IPR010979">
    <property type="entry name" value="Ribosomal_uS13-like_H2TH"/>
</dbReference>
<evidence type="ECO:0000256" key="2">
    <source>
        <dbReference type="ARBA" id="ARBA00009409"/>
    </source>
</evidence>
<keyword evidence="6" id="KW-0378">Hydrolase</keyword>
<evidence type="ECO:0000256" key="3">
    <source>
        <dbReference type="ARBA" id="ARBA00022723"/>
    </source>
</evidence>
<dbReference type="AlphaFoldDB" id="A0A099I285"/>
<evidence type="ECO:0000256" key="13">
    <source>
        <dbReference type="PROSITE-ProRule" id="PRU00391"/>
    </source>
</evidence>
<dbReference type="GO" id="GO:0003684">
    <property type="term" value="F:damaged DNA binding"/>
    <property type="evidence" value="ECO:0007669"/>
    <property type="project" value="InterPro"/>
</dbReference>
<keyword evidence="3" id="KW-0479">Metal-binding</keyword>
<evidence type="ECO:0000256" key="1">
    <source>
        <dbReference type="ARBA" id="ARBA00001668"/>
    </source>
</evidence>
<dbReference type="Proteomes" id="UP000030008">
    <property type="component" value="Unassembled WGS sequence"/>
</dbReference>
<evidence type="ECO:0000256" key="4">
    <source>
        <dbReference type="ARBA" id="ARBA00022763"/>
    </source>
</evidence>
<dbReference type="SUPFAM" id="SSF81624">
    <property type="entry name" value="N-terminal domain of MutM-like DNA repair proteins"/>
    <property type="match status" value="1"/>
</dbReference>
<evidence type="ECO:0000256" key="7">
    <source>
        <dbReference type="ARBA" id="ARBA00022833"/>
    </source>
</evidence>
<dbReference type="GO" id="GO:0008270">
    <property type="term" value="F:zinc ion binding"/>
    <property type="evidence" value="ECO:0007669"/>
    <property type="project" value="UniProtKB-KW"/>
</dbReference>
<dbReference type="PANTHER" id="PTHR22993">
    <property type="entry name" value="FORMAMIDOPYRIMIDINE-DNA GLYCOSYLASE"/>
    <property type="match status" value="1"/>
</dbReference>
<dbReference type="EMBL" id="JQIF01000085">
    <property type="protein sequence ID" value="KGJ52069.1"/>
    <property type="molecule type" value="Genomic_DNA"/>
</dbReference>
<comment type="caution">
    <text evidence="16">The sequence shown here is derived from an EMBL/GenBank/DDBJ whole genome shotgun (WGS) entry which is preliminary data.</text>
</comment>
<keyword evidence="4" id="KW-0227">DNA damage</keyword>
<dbReference type="InterPro" id="IPR000214">
    <property type="entry name" value="Znf_DNA_glyclase/AP_lyase"/>
</dbReference>
<keyword evidence="10" id="KW-0456">Lyase</keyword>
<evidence type="ECO:0000259" key="15">
    <source>
        <dbReference type="PROSITE" id="PS51068"/>
    </source>
</evidence>
<organism evidence="16 17">
    <name type="scientific">Clostridium innocuum</name>
    <dbReference type="NCBI Taxonomy" id="1522"/>
    <lineage>
        <taxon>Bacteria</taxon>
        <taxon>Bacillati</taxon>
        <taxon>Bacillota</taxon>
        <taxon>Clostridia</taxon>
        <taxon>Eubacteriales</taxon>
        <taxon>Clostridiaceae</taxon>
        <taxon>Clostridium</taxon>
    </lineage>
</organism>
<comment type="similarity">
    <text evidence="2">Belongs to the FPG family.</text>
</comment>
<evidence type="ECO:0000259" key="14">
    <source>
        <dbReference type="PROSITE" id="PS51066"/>
    </source>
</evidence>
<evidence type="ECO:0000256" key="11">
    <source>
        <dbReference type="ARBA" id="ARBA00023268"/>
    </source>
</evidence>
<evidence type="ECO:0000256" key="8">
    <source>
        <dbReference type="ARBA" id="ARBA00023125"/>
    </source>
</evidence>
<gene>
    <name evidence="16" type="ORF">CIAN88_16890</name>
</gene>
<dbReference type="InterPro" id="IPR015886">
    <property type="entry name" value="H2TH_FPG"/>
</dbReference>
<feature type="domain" description="FPG-type" evidence="14">
    <location>
        <begin position="227"/>
        <end position="273"/>
    </location>
</feature>
<dbReference type="GO" id="GO:0003906">
    <property type="term" value="F:DNA-(apurinic or apyrimidinic site) endonuclease activity"/>
    <property type="evidence" value="ECO:0007669"/>
    <property type="project" value="InterPro"/>
</dbReference>
<dbReference type="Pfam" id="PF01149">
    <property type="entry name" value="Fapy_DNA_glyco"/>
    <property type="match status" value="1"/>
</dbReference>
<protein>
    <submittedName>
        <fullName evidence="16">Formamidopyrimidine-DNA glycosylase</fullName>
    </submittedName>
</protein>
<accession>A0A099I285</accession>
<evidence type="ECO:0000313" key="16">
    <source>
        <dbReference type="EMBL" id="KGJ52069.1"/>
    </source>
</evidence>
<keyword evidence="12" id="KW-0326">Glycosidase</keyword>
<dbReference type="SUPFAM" id="SSF46946">
    <property type="entry name" value="S13-like H2TH domain"/>
    <property type="match status" value="1"/>
</dbReference>